<dbReference type="InterPro" id="IPR036236">
    <property type="entry name" value="Znf_C2H2_sf"/>
</dbReference>
<dbReference type="Pfam" id="PF13836">
    <property type="entry name" value="DUF4195"/>
    <property type="match status" value="1"/>
</dbReference>
<feature type="region of interest" description="Disordered" evidence="14">
    <location>
        <begin position="821"/>
        <end position="900"/>
    </location>
</feature>
<feature type="domain" description="C2H2-type" evidence="15">
    <location>
        <begin position="363"/>
        <end position="391"/>
    </location>
</feature>
<dbReference type="Pfam" id="PF25429">
    <property type="entry name" value="zf-POGZ"/>
    <property type="match status" value="1"/>
</dbReference>
<evidence type="ECO:0000256" key="7">
    <source>
        <dbReference type="ARBA" id="ARBA00022833"/>
    </source>
</evidence>
<comment type="caution">
    <text evidence="16">The sequence shown here is derived from an EMBL/GenBank/DDBJ whole genome shotgun (WGS) entry which is preliminary data.</text>
</comment>
<keyword evidence="12" id="KW-0539">Nucleus</keyword>
<dbReference type="InterPro" id="IPR059074">
    <property type="entry name" value="zf-C2H2_Z280C_D"/>
</dbReference>
<feature type="compositionally biased region" description="Basic and acidic residues" evidence="14">
    <location>
        <begin position="866"/>
        <end position="880"/>
    </location>
</feature>
<feature type="non-terminal residue" evidence="16">
    <location>
        <position position="1"/>
    </location>
</feature>
<dbReference type="SUPFAM" id="SSF57667">
    <property type="entry name" value="beta-beta-alpha zinc fingers"/>
    <property type="match status" value="1"/>
</dbReference>
<comment type="subcellular location">
    <subcellularLocation>
        <location evidence="2">Nucleus</location>
    </subcellularLocation>
</comment>
<evidence type="ECO:0000256" key="12">
    <source>
        <dbReference type="ARBA" id="ARBA00023242"/>
    </source>
</evidence>
<dbReference type="SMART" id="SM00355">
    <property type="entry name" value="ZnF_C2H2"/>
    <property type="match status" value="9"/>
</dbReference>
<dbReference type="PROSITE" id="PS50157">
    <property type="entry name" value="ZINC_FINGER_C2H2_2"/>
    <property type="match status" value="2"/>
</dbReference>
<keyword evidence="17" id="KW-1185">Reference proteome</keyword>
<keyword evidence="11" id="KW-0804">Transcription</keyword>
<dbReference type="InterPro" id="IPR057618">
    <property type="entry name" value="Znf_POGZ/Z280C-D-like"/>
</dbReference>
<dbReference type="PANTHER" id="PTHR24388">
    <property type="entry name" value="ZINC FINGER PROTEIN"/>
    <property type="match status" value="1"/>
</dbReference>
<comment type="function">
    <text evidence="1">May function as a transcription factor.</text>
</comment>
<feature type="compositionally biased region" description="Polar residues" evidence="14">
    <location>
        <begin position="143"/>
        <end position="176"/>
    </location>
</feature>
<evidence type="ECO:0000256" key="3">
    <source>
        <dbReference type="ARBA" id="ARBA00022499"/>
    </source>
</evidence>
<keyword evidence="3" id="KW-1017">Isopeptide bond</keyword>
<dbReference type="GO" id="GO:0008270">
    <property type="term" value="F:zinc ion binding"/>
    <property type="evidence" value="ECO:0007669"/>
    <property type="project" value="UniProtKB-KW"/>
</dbReference>
<protein>
    <submittedName>
        <fullName evidence="16">Z280D protein</fullName>
    </submittedName>
</protein>
<evidence type="ECO:0000313" key="17">
    <source>
        <dbReference type="Proteomes" id="UP000525565"/>
    </source>
</evidence>
<feature type="compositionally biased region" description="Polar residues" evidence="14">
    <location>
        <begin position="881"/>
        <end position="892"/>
    </location>
</feature>
<dbReference type="Pfam" id="PF25414">
    <property type="entry name" value="zf-C2H2_Z280C_D"/>
    <property type="match status" value="1"/>
</dbReference>
<organism evidence="16 17">
    <name type="scientific">Asarcornis scutulata</name>
    <dbReference type="NCBI Taxonomy" id="75869"/>
    <lineage>
        <taxon>Eukaryota</taxon>
        <taxon>Metazoa</taxon>
        <taxon>Chordata</taxon>
        <taxon>Craniata</taxon>
        <taxon>Vertebrata</taxon>
        <taxon>Euteleostomi</taxon>
        <taxon>Archelosauria</taxon>
        <taxon>Archosauria</taxon>
        <taxon>Dinosauria</taxon>
        <taxon>Saurischia</taxon>
        <taxon>Theropoda</taxon>
        <taxon>Coelurosauria</taxon>
        <taxon>Aves</taxon>
        <taxon>Neognathae</taxon>
        <taxon>Galloanserae</taxon>
        <taxon>Anseriformes</taxon>
        <taxon>Anatidae</taxon>
        <taxon>Anatinae</taxon>
        <taxon>Asarcornis</taxon>
    </lineage>
</organism>
<evidence type="ECO:0000256" key="10">
    <source>
        <dbReference type="ARBA" id="ARBA00023125"/>
    </source>
</evidence>
<evidence type="ECO:0000256" key="1">
    <source>
        <dbReference type="ARBA" id="ARBA00003729"/>
    </source>
</evidence>
<feature type="compositionally biased region" description="Basic and acidic residues" evidence="14">
    <location>
        <begin position="727"/>
        <end position="744"/>
    </location>
</feature>
<evidence type="ECO:0000256" key="9">
    <source>
        <dbReference type="ARBA" id="ARBA00023015"/>
    </source>
</evidence>
<feature type="region of interest" description="Disordered" evidence="14">
    <location>
        <begin position="1"/>
        <end position="24"/>
    </location>
</feature>
<feature type="region of interest" description="Disordered" evidence="14">
    <location>
        <begin position="120"/>
        <end position="176"/>
    </location>
</feature>
<evidence type="ECO:0000313" key="16">
    <source>
        <dbReference type="EMBL" id="NWZ21817.1"/>
    </source>
</evidence>
<keyword evidence="9" id="KW-0805">Transcription regulation</keyword>
<dbReference type="EMBL" id="VZSO01000064">
    <property type="protein sequence ID" value="NWZ21817.1"/>
    <property type="molecule type" value="Genomic_DNA"/>
</dbReference>
<dbReference type="GO" id="GO:0000981">
    <property type="term" value="F:DNA-binding transcription factor activity, RNA polymerase II-specific"/>
    <property type="evidence" value="ECO:0007669"/>
    <property type="project" value="TreeGrafter"/>
</dbReference>
<sequence length="900" mass="100876">TDILNRVNFGSSRRGIQNGAPSRGTVTTFKPESHHYPTSASSPSAMPVSSVFQSVSRPTTSSVAVQPLSRPDYIMDSPPAAPDNTSGILFGVRENSGVPQYQTGPSVNVTGLNESVFVSKRPATSEGNSVTPKKAKPNEVGAGSNSDVSPTVNSPTVTPSQNVSSKGTNATSSNIKNGGPFPRACPKCNIHFNLMDPLKNHMKYCCPDMIDNFFPGVAKTECSSTTSKINESEKGKLIMLVNDFYYGKHEGDTQQVQQEQKTHTTFKCFSCLKVLKNNIRFMNHMKHHLELEKQSSESWESHTTCQHCYRQFPTPFQLQCHIESTHTPYESSTICKICELSFETEQVLLQHMKDNHKPGEMPYVCQVCNYRSSAFSDVETHFRTVHENTKHLLCPFCLKVIKIGAPYMHHYMRHQKKGIYRCTKCRLQFLTCKEKMDHKTQHHRTFRKPKQLEGLPPGTKVTIRASLGSLQSGSSVSTSTSTFQLSPKAKNTTTRNHNRSNTNKSKAKSKPSATSKKQNAWTNSSSKKKKVTNTALHNLRYRLGAHKCIECYSEIKDFANHFPTYVHCSLCRYNTSCSKAYVNHMMSFHSARPSKRFWIYKKHSEELRGVTVVCLNCDFLTDGSGLDSMATHLSESHTHTCQVIIENVSVDLPTAEQEICNTTECHFAEHSHVLLYFSCYKNSMFCFFSKQEHESSEETKECNRNQAKKVASLEKNEDNSSFSDTKNVPDLELHDNSSKNSLHEKGACCDSDSNKQLVDKEQKCIHDESELKTCQSSDDGVLTDQTKVQNLDETTLSAMNAKDLKLTLGEDVSFEQFLRKRNEPESVSSDISEQGSIHLEPLTPSEVLEHEATEILQKGNVAPSSKKAERPSERTDETSKESSPSRMETTVNKTDENETS</sequence>
<evidence type="ECO:0000256" key="6">
    <source>
        <dbReference type="ARBA" id="ARBA00022771"/>
    </source>
</evidence>
<dbReference type="Gene3D" id="3.30.160.60">
    <property type="entry name" value="Classic Zinc Finger"/>
    <property type="match status" value="1"/>
</dbReference>
<evidence type="ECO:0000256" key="8">
    <source>
        <dbReference type="ARBA" id="ARBA00022843"/>
    </source>
</evidence>
<evidence type="ECO:0000256" key="14">
    <source>
        <dbReference type="SAM" id="MobiDB-lite"/>
    </source>
</evidence>
<feature type="compositionally biased region" description="Low complexity" evidence="14">
    <location>
        <begin position="471"/>
        <end position="517"/>
    </location>
</feature>
<keyword evidence="4" id="KW-0479">Metal-binding</keyword>
<evidence type="ECO:0000256" key="2">
    <source>
        <dbReference type="ARBA" id="ARBA00004123"/>
    </source>
</evidence>
<evidence type="ECO:0000259" key="15">
    <source>
        <dbReference type="PROSITE" id="PS50157"/>
    </source>
</evidence>
<feature type="region of interest" description="Disordered" evidence="14">
    <location>
        <begin position="471"/>
        <end position="529"/>
    </location>
</feature>
<dbReference type="GO" id="GO:0000978">
    <property type="term" value="F:RNA polymerase II cis-regulatory region sequence-specific DNA binding"/>
    <property type="evidence" value="ECO:0007669"/>
    <property type="project" value="TreeGrafter"/>
</dbReference>
<dbReference type="InterPro" id="IPR013087">
    <property type="entry name" value="Znf_C2H2_type"/>
</dbReference>
<dbReference type="InterPro" id="IPR050527">
    <property type="entry name" value="Snail/Krueppel_Znf"/>
</dbReference>
<gene>
    <name evidence="16" type="primary">Znf280d</name>
    <name evidence="16" type="ORF">ASASCU_R06656</name>
</gene>
<reference evidence="16 17" key="1">
    <citation type="submission" date="2019-09" db="EMBL/GenBank/DDBJ databases">
        <title>Bird 10,000 Genomes (B10K) Project - Family phase.</title>
        <authorList>
            <person name="Zhang G."/>
        </authorList>
    </citation>
    <scope>NUCLEOTIDE SEQUENCE [LARGE SCALE GENOMIC DNA]</scope>
    <source>
        <strain evidence="16">OUT-0051</strain>
        <tissue evidence="16">Kidney</tissue>
    </source>
</reference>
<keyword evidence="5" id="KW-0677">Repeat</keyword>
<dbReference type="InterPro" id="IPR025243">
    <property type="entry name" value="DUF4195"/>
</dbReference>
<keyword evidence="8" id="KW-0832">Ubl conjugation</keyword>
<evidence type="ECO:0000256" key="4">
    <source>
        <dbReference type="ARBA" id="ARBA00022723"/>
    </source>
</evidence>
<proteinExistence type="predicted"/>
<dbReference type="PANTHER" id="PTHR24388:SF34">
    <property type="entry name" value="ZINC FINGER PROTEIN 280D"/>
    <property type="match status" value="1"/>
</dbReference>
<evidence type="ECO:0000256" key="13">
    <source>
        <dbReference type="PROSITE-ProRule" id="PRU00042"/>
    </source>
</evidence>
<feature type="region of interest" description="Disordered" evidence="14">
    <location>
        <begin position="439"/>
        <end position="459"/>
    </location>
</feature>
<feature type="non-terminal residue" evidence="16">
    <location>
        <position position="900"/>
    </location>
</feature>
<dbReference type="AlphaFoldDB" id="A0A7K7KTD5"/>
<feature type="region of interest" description="Disordered" evidence="14">
    <location>
        <begin position="710"/>
        <end position="744"/>
    </location>
</feature>
<dbReference type="GO" id="GO:0005634">
    <property type="term" value="C:nucleus"/>
    <property type="evidence" value="ECO:0007669"/>
    <property type="project" value="UniProtKB-SubCell"/>
</dbReference>
<evidence type="ECO:0000256" key="5">
    <source>
        <dbReference type="ARBA" id="ARBA00022737"/>
    </source>
</evidence>
<dbReference type="Proteomes" id="UP000525565">
    <property type="component" value="Unassembled WGS sequence"/>
</dbReference>
<keyword evidence="10" id="KW-0238">DNA-binding</keyword>
<feature type="compositionally biased region" description="Basic residues" evidence="14">
    <location>
        <begin position="440"/>
        <end position="449"/>
    </location>
</feature>
<name>A0A7K7KTD5_9AVES</name>
<keyword evidence="7" id="KW-0862">Zinc</keyword>
<dbReference type="PROSITE" id="PS00028">
    <property type="entry name" value="ZINC_FINGER_C2H2_1"/>
    <property type="match status" value="4"/>
</dbReference>
<accession>A0A7K7KTD5</accession>
<dbReference type="FunFam" id="3.30.160.60:FF:000298">
    <property type="entry name" value="zinc finger protein 280D isoform X1"/>
    <property type="match status" value="1"/>
</dbReference>
<evidence type="ECO:0000256" key="11">
    <source>
        <dbReference type="ARBA" id="ARBA00023163"/>
    </source>
</evidence>
<feature type="compositionally biased region" description="Polar residues" evidence="14">
    <location>
        <begin position="825"/>
        <end position="835"/>
    </location>
</feature>
<keyword evidence="6 13" id="KW-0863">Zinc-finger</keyword>
<feature type="domain" description="C2H2-type" evidence="15">
    <location>
        <begin position="303"/>
        <end position="331"/>
    </location>
</feature>